<evidence type="ECO:0000313" key="3">
    <source>
        <dbReference type="Proteomes" id="UP000886523"/>
    </source>
</evidence>
<dbReference type="AlphaFoldDB" id="A0A9P6BA78"/>
<feature type="region of interest" description="Disordered" evidence="1">
    <location>
        <begin position="1"/>
        <end position="21"/>
    </location>
</feature>
<dbReference type="Proteomes" id="UP000886523">
    <property type="component" value="Unassembled WGS sequence"/>
</dbReference>
<accession>A0A9P6BA78</accession>
<comment type="caution">
    <text evidence="2">The sequence shown here is derived from an EMBL/GenBank/DDBJ whole genome shotgun (WGS) entry which is preliminary data.</text>
</comment>
<gene>
    <name evidence="2" type="ORF">BS47DRAFT_749607</name>
</gene>
<proteinExistence type="predicted"/>
<keyword evidence="3" id="KW-1185">Reference proteome</keyword>
<sequence>MIIPGESLSVADPDSDQTHALSVPTDQLSRALLPVSRHLVGVQFDCEGVSLLISRSEHSRILLHYRKGRLKFSGEP</sequence>
<evidence type="ECO:0000256" key="1">
    <source>
        <dbReference type="SAM" id="MobiDB-lite"/>
    </source>
</evidence>
<dbReference type="EMBL" id="MU128912">
    <property type="protein sequence ID" value="KAF9520289.1"/>
    <property type="molecule type" value="Genomic_DNA"/>
</dbReference>
<reference evidence="2" key="1">
    <citation type="journal article" date="2020" name="Nat. Commun.">
        <title>Large-scale genome sequencing of mycorrhizal fungi provides insights into the early evolution of symbiotic traits.</title>
        <authorList>
            <person name="Miyauchi S."/>
            <person name="Kiss E."/>
            <person name="Kuo A."/>
            <person name="Drula E."/>
            <person name="Kohler A."/>
            <person name="Sanchez-Garcia M."/>
            <person name="Morin E."/>
            <person name="Andreopoulos B."/>
            <person name="Barry K.W."/>
            <person name="Bonito G."/>
            <person name="Buee M."/>
            <person name="Carver A."/>
            <person name="Chen C."/>
            <person name="Cichocki N."/>
            <person name="Clum A."/>
            <person name="Culley D."/>
            <person name="Crous P.W."/>
            <person name="Fauchery L."/>
            <person name="Girlanda M."/>
            <person name="Hayes R.D."/>
            <person name="Keri Z."/>
            <person name="LaButti K."/>
            <person name="Lipzen A."/>
            <person name="Lombard V."/>
            <person name="Magnuson J."/>
            <person name="Maillard F."/>
            <person name="Murat C."/>
            <person name="Nolan M."/>
            <person name="Ohm R.A."/>
            <person name="Pangilinan J."/>
            <person name="Pereira M.F."/>
            <person name="Perotto S."/>
            <person name="Peter M."/>
            <person name="Pfister S."/>
            <person name="Riley R."/>
            <person name="Sitrit Y."/>
            <person name="Stielow J.B."/>
            <person name="Szollosi G."/>
            <person name="Zifcakova L."/>
            <person name="Stursova M."/>
            <person name="Spatafora J.W."/>
            <person name="Tedersoo L."/>
            <person name="Vaario L.M."/>
            <person name="Yamada A."/>
            <person name="Yan M."/>
            <person name="Wang P."/>
            <person name="Xu J."/>
            <person name="Bruns T."/>
            <person name="Baldrian P."/>
            <person name="Vilgalys R."/>
            <person name="Dunand C."/>
            <person name="Henrissat B."/>
            <person name="Grigoriev I.V."/>
            <person name="Hibbett D."/>
            <person name="Nagy L.G."/>
            <person name="Martin F.M."/>
        </authorList>
    </citation>
    <scope>NUCLEOTIDE SEQUENCE</scope>
    <source>
        <strain evidence="2">UP504</strain>
    </source>
</reference>
<organism evidence="2 3">
    <name type="scientific">Hydnum rufescens UP504</name>
    <dbReference type="NCBI Taxonomy" id="1448309"/>
    <lineage>
        <taxon>Eukaryota</taxon>
        <taxon>Fungi</taxon>
        <taxon>Dikarya</taxon>
        <taxon>Basidiomycota</taxon>
        <taxon>Agaricomycotina</taxon>
        <taxon>Agaricomycetes</taxon>
        <taxon>Cantharellales</taxon>
        <taxon>Hydnaceae</taxon>
        <taxon>Hydnum</taxon>
    </lineage>
</organism>
<name>A0A9P6BA78_9AGAM</name>
<evidence type="ECO:0000313" key="2">
    <source>
        <dbReference type="EMBL" id="KAF9520289.1"/>
    </source>
</evidence>
<protein>
    <submittedName>
        <fullName evidence="2">Uncharacterized protein</fullName>
    </submittedName>
</protein>